<accession>A0A835GFM3</accession>
<comment type="caution">
    <text evidence="1">The sequence shown here is derived from an EMBL/GenBank/DDBJ whole genome shotgun (WGS) entry which is preliminary data.</text>
</comment>
<protein>
    <submittedName>
        <fullName evidence="1">Uncharacterized protein</fullName>
    </submittedName>
</protein>
<evidence type="ECO:0000313" key="2">
    <source>
        <dbReference type="Proteomes" id="UP000648187"/>
    </source>
</evidence>
<keyword evidence="2" id="KW-1185">Reference proteome</keyword>
<proteinExistence type="predicted"/>
<dbReference type="EMBL" id="JACKWZ010000137">
    <property type="protein sequence ID" value="KAF9414280.1"/>
    <property type="molecule type" value="Genomic_DNA"/>
</dbReference>
<evidence type="ECO:0000313" key="1">
    <source>
        <dbReference type="EMBL" id="KAF9414280.1"/>
    </source>
</evidence>
<dbReference type="Proteomes" id="UP000648187">
    <property type="component" value="Unassembled WGS sequence"/>
</dbReference>
<name>A0A835GFM3_SPOEX</name>
<dbReference type="AlphaFoldDB" id="A0A835GFM3"/>
<gene>
    <name evidence="1" type="ORF">HW555_007758</name>
</gene>
<sequence>MNPSSRGFWGKVKEFPRGLLGLMMRSPQVLMYPLSAESPGMASWPALRHASCHRTTRCPKSASSLACVYGRHVYTGAMHNVRTRMLTAAELAAKRHQLATL</sequence>
<reference evidence="1" key="1">
    <citation type="submission" date="2020-08" db="EMBL/GenBank/DDBJ databases">
        <title>Spodoptera exigua strain:BAW_Kor-Di-RS1 Genome sequencing and assembly.</title>
        <authorList>
            <person name="Kim J."/>
            <person name="Nam H.Y."/>
            <person name="Kwon M."/>
            <person name="Choi J.H."/>
            <person name="Cho S.R."/>
            <person name="Kim G.-H."/>
        </authorList>
    </citation>
    <scope>NUCLEOTIDE SEQUENCE</scope>
    <source>
        <strain evidence="1">BAW_Kor-Di-RS1</strain>
        <tissue evidence="1">Whole-body</tissue>
    </source>
</reference>
<organism evidence="1 2">
    <name type="scientific">Spodoptera exigua</name>
    <name type="common">Beet armyworm</name>
    <name type="synonym">Noctua fulgens</name>
    <dbReference type="NCBI Taxonomy" id="7107"/>
    <lineage>
        <taxon>Eukaryota</taxon>
        <taxon>Metazoa</taxon>
        <taxon>Ecdysozoa</taxon>
        <taxon>Arthropoda</taxon>
        <taxon>Hexapoda</taxon>
        <taxon>Insecta</taxon>
        <taxon>Pterygota</taxon>
        <taxon>Neoptera</taxon>
        <taxon>Endopterygota</taxon>
        <taxon>Lepidoptera</taxon>
        <taxon>Glossata</taxon>
        <taxon>Ditrysia</taxon>
        <taxon>Noctuoidea</taxon>
        <taxon>Noctuidae</taxon>
        <taxon>Amphipyrinae</taxon>
        <taxon>Spodoptera</taxon>
    </lineage>
</organism>